<evidence type="ECO:0000313" key="3">
    <source>
        <dbReference type="Proteomes" id="UP001500368"/>
    </source>
</evidence>
<name>A0ABP9FTU6_9MICC</name>
<dbReference type="RefSeq" id="WP_345476991.1">
    <property type="nucleotide sequence ID" value="NZ_BAABLW010000005.1"/>
</dbReference>
<accession>A0ABP9FTU6</accession>
<evidence type="ECO:0008006" key="4">
    <source>
        <dbReference type="Google" id="ProtNLM"/>
    </source>
</evidence>
<evidence type="ECO:0000256" key="1">
    <source>
        <dbReference type="SAM" id="Phobius"/>
    </source>
</evidence>
<feature type="transmembrane region" description="Helical" evidence="1">
    <location>
        <begin position="32"/>
        <end position="49"/>
    </location>
</feature>
<keyword evidence="1" id="KW-0472">Membrane</keyword>
<proteinExistence type="predicted"/>
<sequence length="121" mass="12914">MDLWRAWLIAASVFLGLNFVLSITVGYANFYVYALCPLLAGLAASLYHAERGVGGWLRHLFAVLPAPAVANGVWSLMVEQPDSLGAWGVFVLSMAIAAGLSACGLGIAMLIRWKFVQTSVA</sequence>
<evidence type="ECO:0000313" key="2">
    <source>
        <dbReference type="EMBL" id="GAA4916797.1"/>
    </source>
</evidence>
<keyword evidence="3" id="KW-1185">Reference proteome</keyword>
<dbReference type="EMBL" id="BAABLW010000005">
    <property type="protein sequence ID" value="GAA4916797.1"/>
    <property type="molecule type" value="Genomic_DNA"/>
</dbReference>
<protein>
    <recommendedName>
        <fullName evidence="4">CidA/LrgA family protein</fullName>
    </recommendedName>
</protein>
<keyword evidence="1" id="KW-1133">Transmembrane helix</keyword>
<feature type="transmembrane region" description="Helical" evidence="1">
    <location>
        <begin position="56"/>
        <end position="78"/>
    </location>
</feature>
<keyword evidence="1" id="KW-0812">Transmembrane</keyword>
<organism evidence="2 3">
    <name type="scientific">Nesterenkonia rhizosphaerae</name>
    <dbReference type="NCBI Taxonomy" id="1348272"/>
    <lineage>
        <taxon>Bacteria</taxon>
        <taxon>Bacillati</taxon>
        <taxon>Actinomycetota</taxon>
        <taxon>Actinomycetes</taxon>
        <taxon>Micrococcales</taxon>
        <taxon>Micrococcaceae</taxon>
        <taxon>Nesterenkonia</taxon>
    </lineage>
</organism>
<dbReference type="Proteomes" id="UP001500368">
    <property type="component" value="Unassembled WGS sequence"/>
</dbReference>
<gene>
    <name evidence="2" type="ORF">GCM10025790_10210</name>
</gene>
<feature type="transmembrane region" description="Helical" evidence="1">
    <location>
        <begin position="84"/>
        <end position="111"/>
    </location>
</feature>
<comment type="caution">
    <text evidence="2">The sequence shown here is derived from an EMBL/GenBank/DDBJ whole genome shotgun (WGS) entry which is preliminary data.</text>
</comment>
<reference evidence="3" key="1">
    <citation type="journal article" date="2019" name="Int. J. Syst. Evol. Microbiol.">
        <title>The Global Catalogue of Microorganisms (GCM) 10K type strain sequencing project: providing services to taxonomists for standard genome sequencing and annotation.</title>
        <authorList>
            <consortium name="The Broad Institute Genomics Platform"/>
            <consortium name="The Broad Institute Genome Sequencing Center for Infectious Disease"/>
            <person name="Wu L."/>
            <person name="Ma J."/>
        </authorList>
    </citation>
    <scope>NUCLEOTIDE SEQUENCE [LARGE SCALE GENOMIC DNA]</scope>
    <source>
        <strain evidence="3">JCM 19129</strain>
    </source>
</reference>